<dbReference type="Proteomes" id="UP001060215">
    <property type="component" value="Chromosome 2"/>
</dbReference>
<protein>
    <submittedName>
        <fullName evidence="1">Uncharacterized protein</fullName>
    </submittedName>
</protein>
<gene>
    <name evidence="1" type="ORF">LOK49_LG04G02774</name>
</gene>
<name>A0ACC0I1M7_9ERIC</name>
<comment type="caution">
    <text evidence="1">The sequence shown here is derived from an EMBL/GenBank/DDBJ whole genome shotgun (WGS) entry which is preliminary data.</text>
</comment>
<sequence length="79" mass="9072">MMGWALGLPGLNLFAAYVHRMAHCREEKVHRIRMNLLGLRINHYSSTAVSKRCRLAFGLSTKYEGGVERRPSEGVIFFY</sequence>
<evidence type="ECO:0000313" key="1">
    <source>
        <dbReference type="EMBL" id="KAI8019192.1"/>
    </source>
</evidence>
<reference evidence="1 2" key="1">
    <citation type="journal article" date="2022" name="Plant J.">
        <title>Chromosome-level genome of Camellia lanceoleosa provides a valuable resource for understanding genome evolution and self-incompatibility.</title>
        <authorList>
            <person name="Gong W."/>
            <person name="Xiao S."/>
            <person name="Wang L."/>
            <person name="Liao Z."/>
            <person name="Chang Y."/>
            <person name="Mo W."/>
            <person name="Hu G."/>
            <person name="Li W."/>
            <person name="Zhao G."/>
            <person name="Zhu H."/>
            <person name="Hu X."/>
            <person name="Ji K."/>
            <person name="Xiang X."/>
            <person name="Song Q."/>
            <person name="Yuan D."/>
            <person name="Jin S."/>
            <person name="Zhang L."/>
        </authorList>
    </citation>
    <scope>NUCLEOTIDE SEQUENCE [LARGE SCALE GENOMIC DNA]</scope>
    <source>
        <strain evidence="1">SQ_2022a</strain>
    </source>
</reference>
<evidence type="ECO:0000313" key="2">
    <source>
        <dbReference type="Proteomes" id="UP001060215"/>
    </source>
</evidence>
<dbReference type="EMBL" id="CM045759">
    <property type="protein sequence ID" value="KAI8019192.1"/>
    <property type="molecule type" value="Genomic_DNA"/>
</dbReference>
<keyword evidence="2" id="KW-1185">Reference proteome</keyword>
<organism evidence="1 2">
    <name type="scientific">Camellia lanceoleosa</name>
    <dbReference type="NCBI Taxonomy" id="1840588"/>
    <lineage>
        <taxon>Eukaryota</taxon>
        <taxon>Viridiplantae</taxon>
        <taxon>Streptophyta</taxon>
        <taxon>Embryophyta</taxon>
        <taxon>Tracheophyta</taxon>
        <taxon>Spermatophyta</taxon>
        <taxon>Magnoliopsida</taxon>
        <taxon>eudicotyledons</taxon>
        <taxon>Gunneridae</taxon>
        <taxon>Pentapetalae</taxon>
        <taxon>asterids</taxon>
        <taxon>Ericales</taxon>
        <taxon>Theaceae</taxon>
        <taxon>Camellia</taxon>
    </lineage>
</organism>
<accession>A0ACC0I1M7</accession>
<proteinExistence type="predicted"/>